<dbReference type="EMBL" id="ML978232">
    <property type="protein sequence ID" value="KAF2027089.1"/>
    <property type="molecule type" value="Genomic_DNA"/>
</dbReference>
<evidence type="ECO:0000256" key="1">
    <source>
        <dbReference type="SAM" id="Phobius"/>
    </source>
</evidence>
<protein>
    <submittedName>
        <fullName evidence="2">Uncharacterized protein</fullName>
    </submittedName>
</protein>
<proteinExistence type="predicted"/>
<reference evidence="2" key="1">
    <citation type="journal article" date="2020" name="Stud. Mycol.">
        <title>101 Dothideomycetes genomes: a test case for predicting lifestyles and emergence of pathogens.</title>
        <authorList>
            <person name="Haridas S."/>
            <person name="Albert R."/>
            <person name="Binder M."/>
            <person name="Bloem J."/>
            <person name="Labutti K."/>
            <person name="Salamov A."/>
            <person name="Andreopoulos B."/>
            <person name="Baker S."/>
            <person name="Barry K."/>
            <person name="Bills G."/>
            <person name="Bluhm B."/>
            <person name="Cannon C."/>
            <person name="Castanera R."/>
            <person name="Culley D."/>
            <person name="Daum C."/>
            <person name="Ezra D."/>
            <person name="Gonzalez J."/>
            <person name="Henrissat B."/>
            <person name="Kuo A."/>
            <person name="Liang C."/>
            <person name="Lipzen A."/>
            <person name="Lutzoni F."/>
            <person name="Magnuson J."/>
            <person name="Mondo S."/>
            <person name="Nolan M."/>
            <person name="Ohm R."/>
            <person name="Pangilinan J."/>
            <person name="Park H.-J."/>
            <person name="Ramirez L."/>
            <person name="Alfaro M."/>
            <person name="Sun H."/>
            <person name="Tritt A."/>
            <person name="Yoshinaga Y."/>
            <person name="Zwiers L.-H."/>
            <person name="Turgeon B."/>
            <person name="Goodwin S."/>
            <person name="Spatafora J."/>
            <person name="Crous P."/>
            <person name="Grigoriev I."/>
        </authorList>
    </citation>
    <scope>NUCLEOTIDE SEQUENCE</scope>
    <source>
        <strain evidence="2">CBS 110217</strain>
    </source>
</reference>
<keyword evidence="1" id="KW-0812">Transmembrane</keyword>
<organism evidence="2 3">
    <name type="scientific">Setomelanomma holmii</name>
    <dbReference type="NCBI Taxonomy" id="210430"/>
    <lineage>
        <taxon>Eukaryota</taxon>
        <taxon>Fungi</taxon>
        <taxon>Dikarya</taxon>
        <taxon>Ascomycota</taxon>
        <taxon>Pezizomycotina</taxon>
        <taxon>Dothideomycetes</taxon>
        <taxon>Pleosporomycetidae</taxon>
        <taxon>Pleosporales</taxon>
        <taxon>Pleosporineae</taxon>
        <taxon>Phaeosphaeriaceae</taxon>
        <taxon>Setomelanomma</taxon>
    </lineage>
</organism>
<dbReference type="Proteomes" id="UP000799777">
    <property type="component" value="Unassembled WGS sequence"/>
</dbReference>
<sequence length="126" mass="13659">MLDTTLALLHRSAAAALTTTLNPRAPKKSKSKFKSKKVKVGSGSIENWKLALIIIGSIIAACLLAYAACWFYKRRQAKKRLVGDEEKLKPEVNGPGEERGSLEYTVAGAGAGGVGRYEDGHTRRDE</sequence>
<accession>A0A9P4LKI9</accession>
<keyword evidence="3" id="KW-1185">Reference proteome</keyword>
<dbReference type="AlphaFoldDB" id="A0A9P4LKI9"/>
<comment type="caution">
    <text evidence="2">The sequence shown here is derived from an EMBL/GenBank/DDBJ whole genome shotgun (WGS) entry which is preliminary data.</text>
</comment>
<keyword evidence="1" id="KW-0472">Membrane</keyword>
<name>A0A9P4LKI9_9PLEO</name>
<evidence type="ECO:0000313" key="3">
    <source>
        <dbReference type="Proteomes" id="UP000799777"/>
    </source>
</evidence>
<keyword evidence="1" id="KW-1133">Transmembrane helix</keyword>
<feature type="transmembrane region" description="Helical" evidence="1">
    <location>
        <begin position="50"/>
        <end position="72"/>
    </location>
</feature>
<evidence type="ECO:0000313" key="2">
    <source>
        <dbReference type="EMBL" id="KAF2027089.1"/>
    </source>
</evidence>
<gene>
    <name evidence="2" type="ORF">EK21DRAFT_115207</name>
</gene>